<protein>
    <submittedName>
        <fullName evidence="10">Potassium channel family protein</fullName>
    </submittedName>
</protein>
<sequence length="121" mass="13214">MEFEEEFKGVSSRILRRAFFSAMRDGIRVLWPIFSGLLIFIAGLGVLIGRLEGWSILDSLYFAFVTGLTIGYGDFSPHFASTRLLAVLIGLLGVLLTGLVAALGVSSLNFVRDSLASRAKR</sequence>
<keyword evidence="2" id="KW-0813">Transport</keyword>
<proteinExistence type="predicted"/>
<evidence type="ECO:0000256" key="3">
    <source>
        <dbReference type="ARBA" id="ARBA00022692"/>
    </source>
</evidence>
<evidence type="ECO:0000256" key="7">
    <source>
        <dbReference type="ARBA" id="ARBA00023303"/>
    </source>
</evidence>
<evidence type="ECO:0000259" key="9">
    <source>
        <dbReference type="Pfam" id="PF07885"/>
    </source>
</evidence>
<evidence type="ECO:0000256" key="4">
    <source>
        <dbReference type="ARBA" id="ARBA00022989"/>
    </source>
</evidence>
<dbReference type="Pfam" id="PF07885">
    <property type="entry name" value="Ion_trans_2"/>
    <property type="match status" value="1"/>
</dbReference>
<feature type="domain" description="Potassium channel" evidence="9">
    <location>
        <begin position="38"/>
        <end position="103"/>
    </location>
</feature>
<evidence type="ECO:0000256" key="2">
    <source>
        <dbReference type="ARBA" id="ARBA00022448"/>
    </source>
</evidence>
<evidence type="ECO:0000256" key="8">
    <source>
        <dbReference type="SAM" id="Phobius"/>
    </source>
</evidence>
<dbReference type="InterPro" id="IPR003280">
    <property type="entry name" value="2pore_dom_K_chnl"/>
</dbReference>
<name>A0ABU6JX86_9RHOO</name>
<evidence type="ECO:0000256" key="1">
    <source>
        <dbReference type="ARBA" id="ARBA00004141"/>
    </source>
</evidence>
<dbReference type="Proteomes" id="UP001331561">
    <property type="component" value="Unassembled WGS sequence"/>
</dbReference>
<keyword evidence="3 8" id="KW-0812">Transmembrane</keyword>
<reference evidence="10 11" key="1">
    <citation type="submission" date="2024-01" db="EMBL/GenBank/DDBJ databases">
        <title>Uliginosibacterium soil sp. nov.</title>
        <authorList>
            <person name="Lv Y."/>
        </authorList>
    </citation>
    <scope>NUCLEOTIDE SEQUENCE [LARGE SCALE GENOMIC DNA]</scope>
    <source>
        <strain evidence="10 11">H3</strain>
    </source>
</reference>
<gene>
    <name evidence="10" type="ORF">VVD49_00460</name>
</gene>
<accession>A0ABU6JX86</accession>
<feature type="transmembrane region" description="Helical" evidence="8">
    <location>
        <begin position="56"/>
        <end position="73"/>
    </location>
</feature>
<feature type="transmembrane region" description="Helical" evidence="8">
    <location>
        <begin position="29"/>
        <end position="49"/>
    </location>
</feature>
<evidence type="ECO:0000313" key="11">
    <source>
        <dbReference type="Proteomes" id="UP001331561"/>
    </source>
</evidence>
<evidence type="ECO:0000256" key="5">
    <source>
        <dbReference type="ARBA" id="ARBA00023065"/>
    </source>
</evidence>
<dbReference type="EMBL" id="JAYXHS010000001">
    <property type="protein sequence ID" value="MEC5384167.1"/>
    <property type="molecule type" value="Genomic_DNA"/>
</dbReference>
<dbReference type="Gene3D" id="1.10.287.70">
    <property type="match status" value="1"/>
</dbReference>
<keyword evidence="7 10" id="KW-0407">Ion channel</keyword>
<dbReference type="GO" id="GO:0034220">
    <property type="term" value="P:monoatomic ion transmembrane transport"/>
    <property type="evidence" value="ECO:0007669"/>
    <property type="project" value="UniProtKB-KW"/>
</dbReference>
<dbReference type="PANTHER" id="PTHR11003:SF291">
    <property type="entry name" value="IP11374P"/>
    <property type="match status" value="1"/>
</dbReference>
<dbReference type="InterPro" id="IPR013099">
    <property type="entry name" value="K_chnl_dom"/>
</dbReference>
<feature type="transmembrane region" description="Helical" evidence="8">
    <location>
        <begin position="85"/>
        <end position="111"/>
    </location>
</feature>
<evidence type="ECO:0000313" key="10">
    <source>
        <dbReference type="EMBL" id="MEC5384167.1"/>
    </source>
</evidence>
<keyword evidence="4 8" id="KW-1133">Transmembrane helix</keyword>
<evidence type="ECO:0000256" key="6">
    <source>
        <dbReference type="ARBA" id="ARBA00023136"/>
    </source>
</evidence>
<keyword evidence="6 8" id="KW-0472">Membrane</keyword>
<keyword evidence="11" id="KW-1185">Reference proteome</keyword>
<dbReference type="PANTHER" id="PTHR11003">
    <property type="entry name" value="POTASSIUM CHANNEL, SUBFAMILY K"/>
    <property type="match status" value="1"/>
</dbReference>
<keyword evidence="5" id="KW-0406">Ion transport</keyword>
<dbReference type="RefSeq" id="WP_327597150.1">
    <property type="nucleotide sequence ID" value="NZ_JAYXHS010000001.1"/>
</dbReference>
<comment type="subcellular location">
    <subcellularLocation>
        <location evidence="1">Membrane</location>
        <topology evidence="1">Multi-pass membrane protein</topology>
    </subcellularLocation>
</comment>
<comment type="caution">
    <text evidence="10">The sequence shown here is derived from an EMBL/GenBank/DDBJ whole genome shotgun (WGS) entry which is preliminary data.</text>
</comment>
<organism evidence="10 11">
    <name type="scientific">Uliginosibacterium silvisoli</name>
    <dbReference type="NCBI Taxonomy" id="3114758"/>
    <lineage>
        <taxon>Bacteria</taxon>
        <taxon>Pseudomonadati</taxon>
        <taxon>Pseudomonadota</taxon>
        <taxon>Betaproteobacteria</taxon>
        <taxon>Rhodocyclales</taxon>
        <taxon>Zoogloeaceae</taxon>
        <taxon>Uliginosibacterium</taxon>
    </lineage>
</organism>
<dbReference type="SUPFAM" id="SSF81324">
    <property type="entry name" value="Voltage-gated potassium channels"/>
    <property type="match status" value="1"/>
</dbReference>